<feature type="compositionally biased region" description="Basic and acidic residues" evidence="1">
    <location>
        <begin position="678"/>
        <end position="692"/>
    </location>
</feature>
<organism evidence="2 3">
    <name type="scientific">Phytophthora rubi</name>
    <dbReference type="NCBI Taxonomy" id="129364"/>
    <lineage>
        <taxon>Eukaryota</taxon>
        <taxon>Sar</taxon>
        <taxon>Stramenopiles</taxon>
        <taxon>Oomycota</taxon>
        <taxon>Peronosporomycetes</taxon>
        <taxon>Peronosporales</taxon>
        <taxon>Peronosporaceae</taxon>
        <taxon>Phytophthora</taxon>
    </lineage>
</organism>
<dbReference type="Proteomes" id="UP000429607">
    <property type="component" value="Unassembled WGS sequence"/>
</dbReference>
<name>A0A6A3P8C4_9STRA</name>
<feature type="compositionally biased region" description="Low complexity" evidence="1">
    <location>
        <begin position="484"/>
        <end position="495"/>
    </location>
</feature>
<feature type="compositionally biased region" description="Basic and acidic residues" evidence="1">
    <location>
        <begin position="95"/>
        <end position="104"/>
    </location>
</feature>
<evidence type="ECO:0008006" key="4">
    <source>
        <dbReference type="Google" id="ProtNLM"/>
    </source>
</evidence>
<dbReference type="EMBL" id="QXFV01000030">
    <property type="protein sequence ID" value="KAE9051861.1"/>
    <property type="molecule type" value="Genomic_DNA"/>
</dbReference>
<gene>
    <name evidence="2" type="ORF">PR001_g1025</name>
</gene>
<feature type="compositionally biased region" description="Low complexity" evidence="1">
    <location>
        <begin position="74"/>
        <end position="86"/>
    </location>
</feature>
<sequence length="819" mass="91955">MVRCQYTDTQLLGNGSRIAKEHDVAKLDDLAKPFASLEEVKLLAAKRLAIQEEEERKAQEALSSTRASEQKQQGPTPTGKSTPTSPAEQASGAAREVEPVEPPKRPWATIPMRNGRALYAHPATLHQKLRVASSRYAELADEEEEEEFPSQEEKPEKRPPHQGVIEISSDDELEEKAPVPITPAAKAQLHLVQAKPPKLHSTPELVGLKQRERKALSKAIEMLEDESGSLLPPADYTGKELKEFADIEDSLSLCQVSTPASGNCMTMALAQALADNDLAAHDGTLGEITACLKRGIKWAGQLHLPEQVGHFVRMTTLINVQRGWDGMEAQESLKFFKWYLEEFASSPSHREAIVTRNNWGCSEMMALAANFLQRQIFVLAYDTDHKGLWYCSLYKPSTTTRGRQTFEIGQHVPLQLGRCVALIRAAKTRKGQPPLVIRYWGEHYSAFIHKRGPPSMEQRQPGKSPPNRQQGEERSGNSPVVTGSSSIAKASSQAQDDGTAGWTARQWNGDVEELRGRLTGMSLPHDLQCAIYLILEHADSSRYAELLAFLVNTASQLSLPERKRLLRMDLTDETADEVTEMLQKYQLPLATLQQWQEETERAHQEEVQLQESQRSMCGEDSDSSYHPSSAASSQNSQVDKAKAMQLHKNSYKVSKRQHTLTPIEGEQIRMKMKSKLEHPGAVDSPEPMRDDPMQEAQGQPIHSHNDWPELWKDWTQLHTRGYGGDEVLNLCDVRNKGRLAHNLLCALIYEREIRVLTGREDEADNGPLSALKRHLDAQEMHEAYRTASPASQDTVDWRAMARFFSDAVERGEEGWDRQY</sequence>
<feature type="compositionally biased region" description="Polar residues" evidence="1">
    <location>
        <begin position="61"/>
        <end position="73"/>
    </location>
</feature>
<protein>
    <recommendedName>
        <fullName evidence="4">OTU domain-containing protein</fullName>
    </recommendedName>
</protein>
<feature type="region of interest" description="Disordered" evidence="1">
    <location>
        <begin position="678"/>
        <end position="704"/>
    </location>
</feature>
<feature type="region of interest" description="Disordered" evidence="1">
    <location>
        <begin position="596"/>
        <end position="645"/>
    </location>
</feature>
<evidence type="ECO:0000313" key="2">
    <source>
        <dbReference type="EMBL" id="KAE9051861.1"/>
    </source>
</evidence>
<accession>A0A6A3P8C4</accession>
<comment type="caution">
    <text evidence="2">The sequence shown here is derived from an EMBL/GenBank/DDBJ whole genome shotgun (WGS) entry which is preliminary data.</text>
</comment>
<feature type="region of interest" description="Disordered" evidence="1">
    <location>
        <begin position="136"/>
        <end position="163"/>
    </location>
</feature>
<dbReference type="AlphaFoldDB" id="A0A6A3P8C4"/>
<evidence type="ECO:0000313" key="3">
    <source>
        <dbReference type="Proteomes" id="UP000429607"/>
    </source>
</evidence>
<feature type="compositionally biased region" description="Low complexity" evidence="1">
    <location>
        <begin position="624"/>
        <end position="637"/>
    </location>
</feature>
<feature type="region of interest" description="Disordered" evidence="1">
    <location>
        <begin position="54"/>
        <end position="109"/>
    </location>
</feature>
<evidence type="ECO:0000256" key="1">
    <source>
        <dbReference type="SAM" id="MobiDB-lite"/>
    </source>
</evidence>
<feature type="compositionally biased region" description="Acidic residues" evidence="1">
    <location>
        <begin position="139"/>
        <end position="150"/>
    </location>
</feature>
<reference evidence="2 3" key="1">
    <citation type="submission" date="2018-09" db="EMBL/GenBank/DDBJ databases">
        <title>Genomic investigation of the strawberry pathogen Phytophthora fragariae indicates pathogenicity is determined by transcriptional variation in three key races.</title>
        <authorList>
            <person name="Adams T.M."/>
            <person name="Armitage A.D."/>
            <person name="Sobczyk M.K."/>
            <person name="Bates H.J."/>
            <person name="Dunwell J.M."/>
            <person name="Nellist C.F."/>
            <person name="Harrison R.J."/>
        </authorList>
    </citation>
    <scope>NUCLEOTIDE SEQUENCE [LARGE SCALE GENOMIC DNA]</scope>
    <source>
        <strain evidence="2 3">SCRP249</strain>
    </source>
</reference>
<feature type="region of interest" description="Disordered" evidence="1">
    <location>
        <begin position="451"/>
        <end position="504"/>
    </location>
</feature>
<proteinExistence type="predicted"/>